<evidence type="ECO:0000259" key="4">
    <source>
        <dbReference type="PROSITE" id="PS01124"/>
    </source>
</evidence>
<gene>
    <name evidence="5" type="ORF">A7X83_08360</name>
</gene>
<dbReference type="InterPro" id="IPR018062">
    <property type="entry name" value="HTH_AraC-typ_CS"/>
</dbReference>
<dbReference type="SUPFAM" id="SSF46689">
    <property type="entry name" value="Homeodomain-like"/>
    <property type="match status" value="1"/>
</dbReference>
<dbReference type="Pfam" id="PF12833">
    <property type="entry name" value="HTH_18"/>
    <property type="match status" value="1"/>
</dbReference>
<dbReference type="PROSITE" id="PS01124">
    <property type="entry name" value="HTH_ARAC_FAMILY_2"/>
    <property type="match status" value="1"/>
</dbReference>
<reference evidence="5 6" key="1">
    <citation type="submission" date="2016-05" db="EMBL/GenBank/DDBJ databases">
        <authorList>
            <person name="Lavstsen T."/>
            <person name="Jespersen J.S."/>
        </authorList>
    </citation>
    <scope>NUCLEOTIDE SEQUENCE [LARGE SCALE GENOMIC DNA]</scope>
    <source>
        <strain evidence="5 6">SM-5815</strain>
    </source>
</reference>
<protein>
    <submittedName>
        <fullName evidence="5">Transcriptional regulator</fullName>
    </submittedName>
</protein>
<dbReference type="GO" id="GO:0005829">
    <property type="term" value="C:cytosol"/>
    <property type="evidence" value="ECO:0007669"/>
    <property type="project" value="TreeGrafter"/>
</dbReference>
<sequence>MTGMLPPVTALLAEMASLAGCERAEGYACITARREHGASSVEIPQPQFAILLEGRKQVRTAHQSLEFVPGDILLLTQRCRIDVVNTPDPRSGRYLSAIVPLCAEVLAAARTLWSEALPSAGTAMARLPLIEHGVVLRQWRQSLQDGRYSEARLALASLVLTLCRQGHGNLLLPQAPSLGEQIRDRIAAEPARDWQSRDVEEQFALSGATLRRRLAAEDTSLRQLLTEARLAHGMQLLYTTDLPLKTVAARAGYRSAASFSRRFAEQYGLAPTDI</sequence>
<evidence type="ECO:0000256" key="1">
    <source>
        <dbReference type="ARBA" id="ARBA00023015"/>
    </source>
</evidence>
<dbReference type="GO" id="GO:0003700">
    <property type="term" value="F:DNA-binding transcription factor activity"/>
    <property type="evidence" value="ECO:0007669"/>
    <property type="project" value="InterPro"/>
</dbReference>
<dbReference type="InterPro" id="IPR009057">
    <property type="entry name" value="Homeodomain-like_sf"/>
</dbReference>
<evidence type="ECO:0000256" key="2">
    <source>
        <dbReference type="ARBA" id="ARBA00023125"/>
    </source>
</evidence>
<dbReference type="PANTHER" id="PTHR47894:SF4">
    <property type="entry name" value="HTH-TYPE TRANSCRIPTIONAL REGULATOR GADX"/>
    <property type="match status" value="1"/>
</dbReference>
<dbReference type="EMBL" id="LXXM01000175">
    <property type="protein sequence ID" value="PZS91597.1"/>
    <property type="molecule type" value="Genomic_DNA"/>
</dbReference>
<dbReference type="RefSeq" id="WP_111112404.1">
    <property type="nucleotide sequence ID" value="NZ_LXXM01000175.1"/>
</dbReference>
<dbReference type="AlphaFoldDB" id="A0A2W6I7G9"/>
<evidence type="ECO:0000313" key="5">
    <source>
        <dbReference type="EMBL" id="PZS91597.1"/>
    </source>
</evidence>
<evidence type="ECO:0000256" key="3">
    <source>
        <dbReference type="ARBA" id="ARBA00023163"/>
    </source>
</evidence>
<comment type="caution">
    <text evidence="5">The sequence shown here is derived from an EMBL/GenBank/DDBJ whole genome shotgun (WGS) entry which is preliminary data.</text>
</comment>
<feature type="domain" description="HTH araC/xylS-type" evidence="4">
    <location>
        <begin position="180"/>
        <end position="274"/>
    </location>
</feature>
<dbReference type="InterPro" id="IPR018060">
    <property type="entry name" value="HTH_AraC"/>
</dbReference>
<evidence type="ECO:0000313" key="6">
    <source>
        <dbReference type="Proteomes" id="UP000249614"/>
    </source>
</evidence>
<proteinExistence type="predicted"/>
<name>A0A2W6I7G9_STEMA</name>
<dbReference type="Proteomes" id="UP000249614">
    <property type="component" value="Unassembled WGS sequence"/>
</dbReference>
<dbReference type="PROSITE" id="PS00041">
    <property type="entry name" value="HTH_ARAC_FAMILY_1"/>
    <property type="match status" value="1"/>
</dbReference>
<dbReference type="SMART" id="SM00342">
    <property type="entry name" value="HTH_ARAC"/>
    <property type="match status" value="1"/>
</dbReference>
<accession>A0A2W6I7G9</accession>
<organism evidence="5 6">
    <name type="scientific">Stenotrophomonas maltophilia</name>
    <name type="common">Pseudomonas maltophilia</name>
    <name type="synonym">Xanthomonas maltophilia</name>
    <dbReference type="NCBI Taxonomy" id="40324"/>
    <lineage>
        <taxon>Bacteria</taxon>
        <taxon>Pseudomonadati</taxon>
        <taxon>Pseudomonadota</taxon>
        <taxon>Gammaproteobacteria</taxon>
        <taxon>Lysobacterales</taxon>
        <taxon>Lysobacteraceae</taxon>
        <taxon>Stenotrophomonas</taxon>
        <taxon>Stenotrophomonas maltophilia group</taxon>
    </lineage>
</organism>
<dbReference type="Gene3D" id="1.10.10.60">
    <property type="entry name" value="Homeodomain-like"/>
    <property type="match status" value="1"/>
</dbReference>
<dbReference type="GO" id="GO:0000976">
    <property type="term" value="F:transcription cis-regulatory region binding"/>
    <property type="evidence" value="ECO:0007669"/>
    <property type="project" value="TreeGrafter"/>
</dbReference>
<keyword evidence="2" id="KW-0238">DNA-binding</keyword>
<keyword evidence="3" id="KW-0804">Transcription</keyword>
<keyword evidence="1" id="KW-0805">Transcription regulation</keyword>
<dbReference type="PANTHER" id="PTHR47894">
    <property type="entry name" value="HTH-TYPE TRANSCRIPTIONAL REGULATOR GADX"/>
    <property type="match status" value="1"/>
</dbReference>